<gene>
    <name evidence="9" type="ORF">GCM10009682_01060</name>
</gene>
<keyword evidence="10" id="KW-1185">Reference proteome</keyword>
<dbReference type="InterPro" id="IPR038969">
    <property type="entry name" value="FEN"/>
</dbReference>
<dbReference type="Gene3D" id="1.10.150.20">
    <property type="entry name" value="5' to 3' exonuclease, C-terminal subdomain"/>
    <property type="match status" value="1"/>
</dbReference>
<keyword evidence="1" id="KW-0540">Nuclease</keyword>
<dbReference type="CDD" id="cd09859">
    <property type="entry name" value="PIN_53EXO"/>
    <property type="match status" value="1"/>
</dbReference>
<dbReference type="InterPro" id="IPR002421">
    <property type="entry name" value="5-3_exonuclease"/>
</dbReference>
<keyword evidence="3" id="KW-0269">Exonuclease</keyword>
<name>A0ABP4XNQ4_9ACTN</name>
<sequence length="368" mass="39242">MTGTSGSTTRSVTVTLTVTRGLCYYAVTVLPASAPLLLVLDGNSLLHRAYHAAPFGEILDKQGRPVWAIRGLVSLVARAAARTRPDAVLIGFDCAEHSARKDDFSGYKAHRAEKPAELVEQLLVAPELLRAAGLGTVVPTSYEADDVLASAAAHARRAGWRSVVVTSDRDSFALIDASTSVLRVRNGGLDEATLMTATTLTALCGVEPWQYRDFAALRGDPSDNLPGVRGFGAATAARLLAGFGTVDAAWAAQDGGDEQAVRAVVGSAASAALADPAMREAVERNRRLMRMRDDLPMPALDSVRLPVPFGRMKRALAERGVFLGPSLWALTGGIPPAGEDDQVQVPQPWMWSPRSRRREPLPGQLALF</sequence>
<reference evidence="10" key="1">
    <citation type="journal article" date="2019" name="Int. J. Syst. Evol. Microbiol.">
        <title>The Global Catalogue of Microorganisms (GCM) 10K type strain sequencing project: providing services to taxonomists for standard genome sequencing and annotation.</title>
        <authorList>
            <consortium name="The Broad Institute Genomics Platform"/>
            <consortium name="The Broad Institute Genome Sequencing Center for Infectious Disease"/>
            <person name="Wu L."/>
            <person name="Ma J."/>
        </authorList>
    </citation>
    <scope>NUCLEOTIDE SEQUENCE [LARGE SCALE GENOMIC DNA]</scope>
    <source>
        <strain evidence="10">JCM 13250</strain>
    </source>
</reference>
<proteinExistence type="predicted"/>
<dbReference type="SUPFAM" id="SSF47807">
    <property type="entry name" value="5' to 3' exonuclease, C-terminal subdomain"/>
    <property type="match status" value="1"/>
</dbReference>
<comment type="function">
    <text evidence="5">5'-3' exonuclease acting preferentially on double-stranded DNA.</text>
</comment>
<dbReference type="Pfam" id="PF02739">
    <property type="entry name" value="5_3_exonuc_N"/>
    <property type="match status" value="1"/>
</dbReference>
<dbReference type="SUPFAM" id="SSF88723">
    <property type="entry name" value="PIN domain-like"/>
    <property type="match status" value="1"/>
</dbReference>
<dbReference type="InterPro" id="IPR020045">
    <property type="entry name" value="DNA_polI_H3TH"/>
</dbReference>
<dbReference type="PANTHER" id="PTHR42646">
    <property type="entry name" value="FLAP ENDONUCLEASE XNI"/>
    <property type="match status" value="1"/>
</dbReference>
<organism evidence="9 10">
    <name type="scientific">Luedemannella flava</name>
    <dbReference type="NCBI Taxonomy" id="349316"/>
    <lineage>
        <taxon>Bacteria</taxon>
        <taxon>Bacillati</taxon>
        <taxon>Actinomycetota</taxon>
        <taxon>Actinomycetes</taxon>
        <taxon>Micromonosporales</taxon>
        <taxon>Micromonosporaceae</taxon>
        <taxon>Luedemannella</taxon>
    </lineage>
</organism>
<keyword evidence="4" id="KW-0238">DNA-binding</keyword>
<dbReference type="Pfam" id="PF01367">
    <property type="entry name" value="5_3_exonuc"/>
    <property type="match status" value="1"/>
</dbReference>
<dbReference type="Gene3D" id="3.40.50.1010">
    <property type="entry name" value="5'-nuclease"/>
    <property type="match status" value="1"/>
</dbReference>
<keyword evidence="2" id="KW-0378">Hydrolase</keyword>
<evidence type="ECO:0000313" key="9">
    <source>
        <dbReference type="EMBL" id="GAA1782769.1"/>
    </source>
</evidence>
<dbReference type="CDD" id="cd09898">
    <property type="entry name" value="H3TH_53EXO"/>
    <property type="match status" value="1"/>
</dbReference>
<dbReference type="InterPro" id="IPR036279">
    <property type="entry name" value="5-3_exonuclease_C_sf"/>
</dbReference>
<comment type="caution">
    <text evidence="9">The sequence shown here is derived from an EMBL/GenBank/DDBJ whole genome shotgun (WGS) entry which is preliminary data.</text>
</comment>
<evidence type="ECO:0000256" key="7">
    <source>
        <dbReference type="SAM" id="MobiDB-lite"/>
    </source>
</evidence>
<protein>
    <recommendedName>
        <fullName evidence="6">5'-3' exonuclease</fullName>
    </recommendedName>
</protein>
<dbReference type="InterPro" id="IPR029060">
    <property type="entry name" value="PIN-like_dom_sf"/>
</dbReference>
<evidence type="ECO:0000259" key="8">
    <source>
        <dbReference type="SMART" id="SM00475"/>
    </source>
</evidence>
<dbReference type="EMBL" id="BAAALT010000003">
    <property type="protein sequence ID" value="GAA1782769.1"/>
    <property type="molecule type" value="Genomic_DNA"/>
</dbReference>
<evidence type="ECO:0000256" key="3">
    <source>
        <dbReference type="ARBA" id="ARBA00022839"/>
    </source>
</evidence>
<evidence type="ECO:0000256" key="2">
    <source>
        <dbReference type="ARBA" id="ARBA00022801"/>
    </source>
</evidence>
<dbReference type="Proteomes" id="UP001500218">
    <property type="component" value="Unassembled WGS sequence"/>
</dbReference>
<evidence type="ECO:0000256" key="4">
    <source>
        <dbReference type="ARBA" id="ARBA00023125"/>
    </source>
</evidence>
<dbReference type="PANTHER" id="PTHR42646:SF2">
    <property type="entry name" value="5'-3' EXONUCLEASE FAMILY PROTEIN"/>
    <property type="match status" value="1"/>
</dbReference>
<evidence type="ECO:0000256" key="6">
    <source>
        <dbReference type="ARBA" id="ARBA00050026"/>
    </source>
</evidence>
<dbReference type="SMART" id="SM00279">
    <property type="entry name" value="HhH2"/>
    <property type="match status" value="1"/>
</dbReference>
<dbReference type="SMART" id="SM00475">
    <property type="entry name" value="53EXOc"/>
    <property type="match status" value="1"/>
</dbReference>
<feature type="domain" description="5'-3' exonuclease" evidence="8">
    <location>
        <begin position="34"/>
        <end position="306"/>
    </location>
</feature>
<accession>A0ABP4XNQ4</accession>
<evidence type="ECO:0000313" key="10">
    <source>
        <dbReference type="Proteomes" id="UP001500218"/>
    </source>
</evidence>
<evidence type="ECO:0000256" key="5">
    <source>
        <dbReference type="ARBA" id="ARBA00049957"/>
    </source>
</evidence>
<feature type="region of interest" description="Disordered" evidence="7">
    <location>
        <begin position="349"/>
        <end position="368"/>
    </location>
</feature>
<dbReference type="InterPro" id="IPR020046">
    <property type="entry name" value="5-3_exonucl_a-hlix_arch_N"/>
</dbReference>
<dbReference type="InterPro" id="IPR008918">
    <property type="entry name" value="HhH2"/>
</dbReference>
<evidence type="ECO:0000256" key="1">
    <source>
        <dbReference type="ARBA" id="ARBA00022722"/>
    </source>
</evidence>